<organism evidence="4 5">
    <name type="scientific">Helianthus annuus</name>
    <name type="common">Common sunflower</name>
    <dbReference type="NCBI Taxonomy" id="4232"/>
    <lineage>
        <taxon>Eukaryota</taxon>
        <taxon>Viridiplantae</taxon>
        <taxon>Streptophyta</taxon>
        <taxon>Embryophyta</taxon>
        <taxon>Tracheophyta</taxon>
        <taxon>Spermatophyta</taxon>
        <taxon>Magnoliopsida</taxon>
        <taxon>eudicotyledons</taxon>
        <taxon>Gunneridae</taxon>
        <taxon>Pentapetalae</taxon>
        <taxon>asterids</taxon>
        <taxon>campanulids</taxon>
        <taxon>Asterales</taxon>
        <taxon>Asteraceae</taxon>
        <taxon>Asteroideae</taxon>
        <taxon>Heliantheae alliance</taxon>
        <taxon>Heliantheae</taxon>
        <taxon>Helianthus</taxon>
    </lineage>
</organism>
<dbReference type="SMART" id="SM00835">
    <property type="entry name" value="Cupin_1"/>
    <property type="match status" value="1"/>
</dbReference>
<feature type="compositionally biased region" description="Low complexity" evidence="1">
    <location>
        <begin position="219"/>
        <end position="242"/>
    </location>
</feature>
<feature type="region of interest" description="Disordered" evidence="1">
    <location>
        <begin position="219"/>
        <end position="294"/>
    </location>
</feature>
<proteinExistence type="predicted"/>
<evidence type="ECO:0000256" key="2">
    <source>
        <dbReference type="SAM" id="SignalP"/>
    </source>
</evidence>
<feature type="compositionally biased region" description="Basic and acidic residues" evidence="1">
    <location>
        <begin position="124"/>
        <end position="136"/>
    </location>
</feature>
<dbReference type="SUPFAM" id="SSF51182">
    <property type="entry name" value="RmlC-like cupins"/>
    <property type="match status" value="1"/>
</dbReference>
<feature type="domain" description="Cupin type-1" evidence="3">
    <location>
        <begin position="37"/>
        <end position="188"/>
    </location>
</feature>
<dbReference type="InterPro" id="IPR006045">
    <property type="entry name" value="Cupin_1"/>
</dbReference>
<protein>
    <submittedName>
        <fullName evidence="4">Putative rmlC-like jelly roll fold protein</fullName>
    </submittedName>
</protein>
<evidence type="ECO:0000256" key="1">
    <source>
        <dbReference type="SAM" id="MobiDB-lite"/>
    </source>
</evidence>
<keyword evidence="5" id="KW-1185">Reference proteome</keyword>
<dbReference type="InParanoid" id="A0A251TKR7"/>
<sequence length="294" mass="33289">MASKATLLLAFTLLFATCIARHQQRQQQQHQCQLQNIEALEPIEVIQAEAGVTEIWDAYDQQFQCAGVDFIRHRIQPGGLLLPSYVNTPILAFVERGRGIQGVILSGCPETYEYSQEQQFSGEGGRRGGGEGNQDRHQKVENLKEGDVVAIPTGTAHWLHNDGNTELVVVVFLDTQNHENQLDENQRVHIYSKKLLHFKPKYIYTELKTCNVSEILLSRKPSSSSSKPAATTKTTTPTISSKAKAKAKAKARARSERRQHLQRFHPRAHCTIIQRRPRDRPEATRTKRPERPHC</sequence>
<feature type="region of interest" description="Disordered" evidence="1">
    <location>
        <begin position="116"/>
        <end position="136"/>
    </location>
</feature>
<dbReference type="PANTHER" id="PTHR31189">
    <property type="entry name" value="OS03G0336100 PROTEIN-RELATED"/>
    <property type="match status" value="1"/>
</dbReference>
<dbReference type="Proteomes" id="UP000215914">
    <property type="component" value="Chromosome 10"/>
</dbReference>
<dbReference type="InterPro" id="IPR011051">
    <property type="entry name" value="RmlC_Cupin_sf"/>
</dbReference>
<keyword evidence="2" id="KW-0732">Signal</keyword>
<name>A0A251TKR7_HELAN</name>
<feature type="compositionally biased region" description="Basic and acidic residues" evidence="1">
    <location>
        <begin position="279"/>
        <end position="294"/>
    </location>
</feature>
<dbReference type="InterPro" id="IPR014710">
    <property type="entry name" value="RmlC-like_jellyroll"/>
</dbReference>
<gene>
    <name evidence="4" type="ORF">HannXRQ_Chr10g0301941</name>
</gene>
<dbReference type="Pfam" id="PF00190">
    <property type="entry name" value="Cupin_1"/>
    <property type="match status" value="1"/>
</dbReference>
<accession>A0A251TKR7</accession>
<evidence type="ECO:0000259" key="3">
    <source>
        <dbReference type="SMART" id="SM00835"/>
    </source>
</evidence>
<feature type="chain" id="PRO_5012693553" evidence="2">
    <location>
        <begin position="21"/>
        <end position="294"/>
    </location>
</feature>
<dbReference type="STRING" id="4232.A0A251TKR7"/>
<dbReference type="Gene3D" id="2.60.120.10">
    <property type="entry name" value="Jelly Rolls"/>
    <property type="match status" value="1"/>
</dbReference>
<reference evidence="5" key="1">
    <citation type="journal article" date="2017" name="Nature">
        <title>The sunflower genome provides insights into oil metabolism, flowering and Asterid evolution.</title>
        <authorList>
            <person name="Badouin H."/>
            <person name="Gouzy J."/>
            <person name="Grassa C.J."/>
            <person name="Murat F."/>
            <person name="Staton S.E."/>
            <person name="Cottret L."/>
            <person name="Lelandais-Briere C."/>
            <person name="Owens G.L."/>
            <person name="Carrere S."/>
            <person name="Mayjonade B."/>
            <person name="Legrand L."/>
            <person name="Gill N."/>
            <person name="Kane N.C."/>
            <person name="Bowers J.E."/>
            <person name="Hubner S."/>
            <person name="Bellec A."/>
            <person name="Berard A."/>
            <person name="Berges H."/>
            <person name="Blanchet N."/>
            <person name="Boniface M.C."/>
            <person name="Brunel D."/>
            <person name="Catrice O."/>
            <person name="Chaidir N."/>
            <person name="Claudel C."/>
            <person name="Donnadieu C."/>
            <person name="Faraut T."/>
            <person name="Fievet G."/>
            <person name="Helmstetter N."/>
            <person name="King M."/>
            <person name="Knapp S.J."/>
            <person name="Lai Z."/>
            <person name="Le Paslier M.C."/>
            <person name="Lippi Y."/>
            <person name="Lorenzon L."/>
            <person name="Mandel J.R."/>
            <person name="Marage G."/>
            <person name="Marchand G."/>
            <person name="Marquand E."/>
            <person name="Bret-Mestries E."/>
            <person name="Morien E."/>
            <person name="Nambeesan S."/>
            <person name="Nguyen T."/>
            <person name="Pegot-Espagnet P."/>
            <person name="Pouilly N."/>
            <person name="Raftis F."/>
            <person name="Sallet E."/>
            <person name="Schiex T."/>
            <person name="Thomas J."/>
            <person name="Vandecasteele C."/>
            <person name="Vares D."/>
            <person name="Vear F."/>
            <person name="Vautrin S."/>
            <person name="Crespi M."/>
            <person name="Mangin B."/>
            <person name="Burke J.M."/>
            <person name="Salse J."/>
            <person name="Munos S."/>
            <person name="Vincourt P."/>
            <person name="Rieseberg L.H."/>
            <person name="Langlade N.B."/>
        </authorList>
    </citation>
    <scope>NUCLEOTIDE SEQUENCE [LARGE SCALE GENOMIC DNA]</scope>
    <source>
        <strain evidence="5">cv. SF193</strain>
    </source>
</reference>
<dbReference type="InterPro" id="IPR050253">
    <property type="entry name" value="Seed_Storage-Functional"/>
</dbReference>
<dbReference type="PANTHER" id="PTHR31189:SF56">
    <property type="entry name" value="11-S SEED STORAGE PROTEIN, PLANT, RMLC-LIKE CUPIN DOMAIN, RMLC-LIKE JELLY ROLL FOLD PROTEIN-RELATED"/>
    <property type="match status" value="1"/>
</dbReference>
<dbReference type="CDD" id="cd02242">
    <property type="entry name" value="cupin_11S_legumin_N"/>
    <property type="match status" value="1"/>
</dbReference>
<feature type="compositionally biased region" description="Basic residues" evidence="1">
    <location>
        <begin position="243"/>
        <end position="252"/>
    </location>
</feature>
<dbReference type="AlphaFoldDB" id="A0A251TKR7"/>
<feature type="signal peptide" evidence="2">
    <location>
        <begin position="1"/>
        <end position="20"/>
    </location>
</feature>
<evidence type="ECO:0000313" key="4">
    <source>
        <dbReference type="EMBL" id="OTG11725.1"/>
    </source>
</evidence>
<evidence type="ECO:0000313" key="5">
    <source>
        <dbReference type="Proteomes" id="UP000215914"/>
    </source>
</evidence>
<dbReference type="EMBL" id="CM007899">
    <property type="protein sequence ID" value="OTG11725.1"/>
    <property type="molecule type" value="Genomic_DNA"/>
</dbReference>